<reference evidence="11" key="1">
    <citation type="journal article" date="2006" name="PLoS Biol.">
        <title>Macronuclear genome sequence of the ciliate Tetrahymena thermophila, a model eukaryote.</title>
        <authorList>
            <person name="Eisen J.A."/>
            <person name="Coyne R.S."/>
            <person name="Wu M."/>
            <person name="Wu D."/>
            <person name="Thiagarajan M."/>
            <person name="Wortman J.R."/>
            <person name="Badger J.H."/>
            <person name="Ren Q."/>
            <person name="Amedeo P."/>
            <person name="Jones K.M."/>
            <person name="Tallon L.J."/>
            <person name="Delcher A.L."/>
            <person name="Salzberg S.L."/>
            <person name="Silva J.C."/>
            <person name="Haas B.J."/>
            <person name="Majoros W.H."/>
            <person name="Farzad M."/>
            <person name="Carlton J.M."/>
            <person name="Smith R.K. Jr."/>
            <person name="Garg J."/>
            <person name="Pearlman R.E."/>
            <person name="Karrer K.M."/>
            <person name="Sun L."/>
            <person name="Manning G."/>
            <person name="Elde N.C."/>
            <person name="Turkewitz A.P."/>
            <person name="Asai D.J."/>
            <person name="Wilkes D.E."/>
            <person name="Wang Y."/>
            <person name="Cai H."/>
            <person name="Collins K."/>
            <person name="Stewart B.A."/>
            <person name="Lee S.R."/>
            <person name="Wilamowska K."/>
            <person name="Weinberg Z."/>
            <person name="Ruzzo W.L."/>
            <person name="Wloga D."/>
            <person name="Gaertig J."/>
            <person name="Frankel J."/>
            <person name="Tsao C.-C."/>
            <person name="Gorovsky M.A."/>
            <person name="Keeling P.J."/>
            <person name="Waller R.F."/>
            <person name="Patron N.J."/>
            <person name="Cherry J.M."/>
            <person name="Stover N.A."/>
            <person name="Krieger C.J."/>
            <person name="del Toro C."/>
            <person name="Ryder H.F."/>
            <person name="Williamson S.C."/>
            <person name="Barbeau R.A."/>
            <person name="Hamilton E.P."/>
            <person name="Orias E."/>
        </authorList>
    </citation>
    <scope>NUCLEOTIDE SEQUENCE [LARGE SCALE GENOMIC DNA]</scope>
    <source>
        <strain evidence="11">SB210</strain>
    </source>
</reference>
<feature type="region of interest" description="Disordered" evidence="8">
    <location>
        <begin position="374"/>
        <end position="443"/>
    </location>
</feature>
<evidence type="ECO:0000256" key="7">
    <source>
        <dbReference type="ARBA" id="ARBA00022807"/>
    </source>
</evidence>
<dbReference type="InterPro" id="IPR018200">
    <property type="entry name" value="USP_CS"/>
</dbReference>
<dbReference type="GO" id="GO:0006508">
    <property type="term" value="P:proteolysis"/>
    <property type="evidence" value="ECO:0007669"/>
    <property type="project" value="UniProtKB-KW"/>
</dbReference>
<dbReference type="InterPro" id="IPR001394">
    <property type="entry name" value="Peptidase_C19_UCH"/>
</dbReference>
<dbReference type="RefSeq" id="XP_001010911.1">
    <property type="nucleotide sequence ID" value="XM_001010911.3"/>
</dbReference>
<comment type="similarity">
    <text evidence="2">Belongs to the peptidase C19 family.</text>
</comment>
<keyword evidence="4" id="KW-0645">Protease</keyword>
<name>Q22ZI1_TETTS</name>
<dbReference type="OMA" id="GHESTWI"/>
<sequence length="1237" mass="145400">MLGDMFDTPEDILGGVSNAQILNVQQRRPKNCASFMELPQLRREENGFVGLKNQGATCYLNSLIQSLFMSPEFRNAIYQLPLCDEDISKKSGFVDSQSKQKLLLGFQKLFGQMQSLDISSISTEELTSSFGWEANQSFQQQDIQEANRVIFDVLERALFGTAVQIDPTSFYKGTIVNHITCTECQVPREREENFYDLMLQVENISCVEESFMAFITPELLNESNQLFCEICNKKCDTLKGQKIRKFPDILTLSLNRFTFDYDKLERVKLNQKYEFGLEFNIAPFLENSDIDDSSDEYNYELFTVLIHRGSAHGGHYHTYIRDFLGEGNWEEKMKQYSQEREKREQEQKEKLEQQQQEELEKKQKEEQIKQQKQIEQQEQQKKDQDEELQDVDESNLSAQEKKDLKKKQKQQKKQQNQKSQPIKNDKKKQNEEKQNEKKKNFVAEEYEFDDQDFPRMFTNSDLAKNWYNFNDSQVKSINVNRLQKQYGGSGSENAYILIYRKKTLAKNIPNPSLPKYIEKLIQEENQKLQQERQIYEEASRHIEVYVDSHAVFQDISYTYINGYDFEKSSQLLRIKTDCTFKQLIQNISETTQISLENLAILELYEHPNKYVQTVRLIDVSNSDQTLEQAEVSHFSCWVYYDKSKHQEILDRLKPHIGQDQIPLKLNIICPGKSFSILAFSQDKLIDLKIQMQELTNIPENEQYLQNEDLQHINDSLEKEEMTLNQLKIQNDYDIIIKQIDHSHQQENQQNPSQQGKTAQLSEYQQAQLQGLVSILVENSDEPGVKRFFIDYKQLDLQKLLAFIKEKFSIEQTSLRRLRNLENKQIYFKDEYSKSLEELGFQEGGTRLLLERGEIPVSGNIPIKIKNSSKHKVAETQNMIEVLIQDDQSLHQLKCQACTTLKLDPEQHKLYKTDWMEEPIQLITNENQLIRNMNFKQQEVLVLRDNESPIDKEFEKFSIYHTINGSSEDTKYVGDLKIKKDELIQDLKNTILAMPYFLNLNKESGENNTACLRVRDMRKDGLFGQIYRKNDKKISGYNYSTNNIAVQQLSKPDNLEEDDLSLILRKRNCKAKTYEGNTEFIYKSSKKPTVDELKQQIGTSLGLADMNQFEIVKYFPYEFCWKVISNKEYDNLKETKKKQDQKSHKKNKDGKKQEQSEQKKDDKQSDVEQNLKKAPYLLKDGDIIGYVLLEEKEENDDYQTENDQKMKLWFEEEKRQKRQISTSKSKQEQHGFTINLDF</sequence>
<dbReference type="STRING" id="312017.Q22ZI1"/>
<dbReference type="AlphaFoldDB" id="Q22ZI1"/>
<feature type="compositionally biased region" description="Low complexity" evidence="8">
    <location>
        <begin position="413"/>
        <end position="422"/>
    </location>
</feature>
<evidence type="ECO:0000256" key="3">
    <source>
        <dbReference type="ARBA" id="ARBA00012759"/>
    </source>
</evidence>
<feature type="compositionally biased region" description="Basic and acidic residues" evidence="8">
    <location>
        <begin position="1149"/>
        <end position="1170"/>
    </location>
</feature>
<dbReference type="PROSITE" id="PS50235">
    <property type="entry name" value="USP_3"/>
    <property type="match status" value="1"/>
</dbReference>
<feature type="region of interest" description="Disordered" evidence="8">
    <location>
        <begin position="1216"/>
        <end position="1237"/>
    </location>
</feature>
<dbReference type="PANTHER" id="PTHR24006:SF888">
    <property type="entry name" value="UBIQUITIN CARBOXYL-TERMINAL HYDROLASE 30"/>
    <property type="match status" value="1"/>
</dbReference>
<keyword evidence="6 10" id="KW-0378">Hydrolase</keyword>
<evidence type="ECO:0000256" key="5">
    <source>
        <dbReference type="ARBA" id="ARBA00022786"/>
    </source>
</evidence>
<dbReference type="GO" id="GO:0005634">
    <property type="term" value="C:nucleus"/>
    <property type="evidence" value="ECO:0007669"/>
    <property type="project" value="TreeGrafter"/>
</dbReference>
<dbReference type="PROSITE" id="PS00972">
    <property type="entry name" value="USP_1"/>
    <property type="match status" value="1"/>
</dbReference>
<dbReference type="Pfam" id="PF00443">
    <property type="entry name" value="UCH"/>
    <property type="match status" value="1"/>
</dbReference>
<evidence type="ECO:0000256" key="1">
    <source>
        <dbReference type="ARBA" id="ARBA00000707"/>
    </source>
</evidence>
<dbReference type="InParanoid" id="Q22ZI1"/>
<keyword evidence="7" id="KW-0788">Thiol protease</keyword>
<dbReference type="Proteomes" id="UP000009168">
    <property type="component" value="Unassembled WGS sequence"/>
</dbReference>
<dbReference type="eggNOG" id="KOG1863">
    <property type="taxonomic scope" value="Eukaryota"/>
</dbReference>
<dbReference type="KEGG" id="tet:TTHERM_01094790"/>
<evidence type="ECO:0000256" key="2">
    <source>
        <dbReference type="ARBA" id="ARBA00009085"/>
    </source>
</evidence>
<dbReference type="SUPFAM" id="SSF54001">
    <property type="entry name" value="Cysteine proteinases"/>
    <property type="match status" value="1"/>
</dbReference>
<gene>
    <name evidence="10" type="ORF">TTHERM_01094790</name>
</gene>
<dbReference type="GO" id="GO:0004843">
    <property type="term" value="F:cysteine-type deubiquitinase activity"/>
    <property type="evidence" value="ECO:0007669"/>
    <property type="project" value="UniProtKB-EC"/>
</dbReference>
<proteinExistence type="inferred from homology"/>
<evidence type="ECO:0000256" key="6">
    <source>
        <dbReference type="ARBA" id="ARBA00022801"/>
    </source>
</evidence>
<dbReference type="OrthoDB" id="289038at2759"/>
<dbReference type="GeneID" id="7837099"/>
<dbReference type="InterPro" id="IPR050164">
    <property type="entry name" value="Peptidase_C19"/>
</dbReference>
<evidence type="ECO:0000256" key="8">
    <source>
        <dbReference type="SAM" id="MobiDB-lite"/>
    </source>
</evidence>
<dbReference type="HOGENOM" id="CLU_276422_0_0_1"/>
<accession>Q22ZI1</accession>
<evidence type="ECO:0000313" key="11">
    <source>
        <dbReference type="Proteomes" id="UP000009168"/>
    </source>
</evidence>
<dbReference type="SUPFAM" id="SSF54236">
    <property type="entry name" value="Ubiquitin-like"/>
    <property type="match status" value="1"/>
</dbReference>
<evidence type="ECO:0000259" key="9">
    <source>
        <dbReference type="PROSITE" id="PS50235"/>
    </source>
</evidence>
<keyword evidence="11" id="KW-1185">Reference proteome</keyword>
<evidence type="ECO:0000256" key="4">
    <source>
        <dbReference type="ARBA" id="ARBA00022670"/>
    </source>
</evidence>
<protein>
    <recommendedName>
        <fullName evidence="3">ubiquitinyl hydrolase 1</fullName>
        <ecNumber evidence="3">3.4.19.12</ecNumber>
    </recommendedName>
</protein>
<comment type="catalytic activity">
    <reaction evidence="1">
        <text>Thiol-dependent hydrolysis of ester, thioester, amide, peptide and isopeptide bonds formed by the C-terminal Gly of ubiquitin (a 76-residue protein attached to proteins as an intracellular targeting signal).</text>
        <dbReference type="EC" id="3.4.19.12"/>
    </reaction>
</comment>
<dbReference type="EMBL" id="GG662795">
    <property type="protein sequence ID" value="EAR90666.1"/>
    <property type="molecule type" value="Genomic_DNA"/>
</dbReference>
<dbReference type="PANTHER" id="PTHR24006">
    <property type="entry name" value="UBIQUITIN CARBOXYL-TERMINAL HYDROLASE"/>
    <property type="match status" value="1"/>
</dbReference>
<dbReference type="InterPro" id="IPR038765">
    <property type="entry name" value="Papain-like_cys_pep_sf"/>
</dbReference>
<feature type="domain" description="USP" evidence="9">
    <location>
        <begin position="49"/>
        <end position="502"/>
    </location>
</feature>
<evidence type="ECO:0000313" key="10">
    <source>
        <dbReference type="EMBL" id="EAR90666.1"/>
    </source>
</evidence>
<feature type="compositionally biased region" description="Basic and acidic residues" evidence="8">
    <location>
        <begin position="423"/>
        <end position="442"/>
    </location>
</feature>
<organism evidence="10 11">
    <name type="scientific">Tetrahymena thermophila (strain SB210)</name>
    <dbReference type="NCBI Taxonomy" id="312017"/>
    <lineage>
        <taxon>Eukaryota</taxon>
        <taxon>Sar</taxon>
        <taxon>Alveolata</taxon>
        <taxon>Ciliophora</taxon>
        <taxon>Intramacronucleata</taxon>
        <taxon>Oligohymenophorea</taxon>
        <taxon>Hymenostomatida</taxon>
        <taxon>Tetrahymenina</taxon>
        <taxon>Tetrahymenidae</taxon>
        <taxon>Tetrahymena</taxon>
    </lineage>
</organism>
<dbReference type="GO" id="GO:0016579">
    <property type="term" value="P:protein deubiquitination"/>
    <property type="evidence" value="ECO:0007669"/>
    <property type="project" value="InterPro"/>
</dbReference>
<feature type="region of interest" description="Disordered" evidence="8">
    <location>
        <begin position="335"/>
        <end position="357"/>
    </location>
</feature>
<dbReference type="EC" id="3.4.19.12" evidence="3"/>
<dbReference type="InterPro" id="IPR029071">
    <property type="entry name" value="Ubiquitin-like_domsf"/>
</dbReference>
<keyword evidence="5" id="KW-0833">Ubl conjugation pathway</keyword>
<dbReference type="InterPro" id="IPR028889">
    <property type="entry name" value="USP"/>
</dbReference>
<dbReference type="GO" id="GO:0005829">
    <property type="term" value="C:cytosol"/>
    <property type="evidence" value="ECO:0007669"/>
    <property type="project" value="TreeGrafter"/>
</dbReference>
<dbReference type="Gene3D" id="3.90.70.10">
    <property type="entry name" value="Cysteine proteinases"/>
    <property type="match status" value="2"/>
</dbReference>
<feature type="region of interest" description="Disordered" evidence="8">
    <location>
        <begin position="1133"/>
        <end position="1170"/>
    </location>
</feature>